<evidence type="ECO:0000256" key="6">
    <source>
        <dbReference type="ARBA" id="ARBA00022989"/>
    </source>
</evidence>
<dbReference type="PANTHER" id="PTHR11040:SF211">
    <property type="entry name" value="ZINC TRANSPORTER ZIP11"/>
    <property type="match status" value="1"/>
</dbReference>
<dbReference type="PANTHER" id="PTHR11040">
    <property type="entry name" value="ZINC/IRON TRANSPORTER"/>
    <property type="match status" value="1"/>
</dbReference>
<sequence>MSVKEGGRGCGAPRCGPCRGGAMKALLHSIAEGHARPLRNLLGLLIFIGGGYLLGRHALLLAELNLPAPVVLALKGGLLCAFGTALGAMPVLVVRTMPARLSDALLGFGAGVMLSATAFSLIMPALSAAGDLGYSRFGAGFLVSLGLALGVMGLFVLGRLMPDVHPGREGAPLSGGIPPRILLFVTAIVLHNIPEGMAVGVSAGAGLDEANGLALGIALQDVPEGLVVALVLAGVGMSRFKAMLVGAASGLVEPLFAVLCAWLVGLSALLLPWGLAAAGGAMLFVVTHEIIPESHRQGHAAEATLGLVFGFCLMMVLDTALG</sequence>
<dbReference type="Proteomes" id="UP000276985">
    <property type="component" value="Unassembled WGS sequence"/>
</dbReference>
<feature type="transmembrane region" description="Helical" evidence="8">
    <location>
        <begin position="41"/>
        <end position="60"/>
    </location>
</feature>
<dbReference type="AlphaFoldDB" id="A0ABD7K158"/>
<name>A0ABD7K158_PSEAI</name>
<evidence type="ECO:0000256" key="4">
    <source>
        <dbReference type="ARBA" id="ARBA00022692"/>
    </source>
</evidence>
<feature type="transmembrane region" description="Helical" evidence="8">
    <location>
        <begin position="270"/>
        <end position="291"/>
    </location>
</feature>
<keyword evidence="5" id="KW-0862">Zinc</keyword>
<organism evidence="9 10">
    <name type="scientific">Pseudomonas aeruginosa</name>
    <dbReference type="NCBI Taxonomy" id="287"/>
    <lineage>
        <taxon>Bacteria</taxon>
        <taxon>Pseudomonadati</taxon>
        <taxon>Pseudomonadota</taxon>
        <taxon>Gammaproteobacteria</taxon>
        <taxon>Pseudomonadales</taxon>
        <taxon>Pseudomonadaceae</taxon>
        <taxon>Pseudomonas</taxon>
    </lineage>
</organism>
<comment type="subcellular location">
    <subcellularLocation>
        <location evidence="1">Cell membrane</location>
        <topology evidence="1">Multi-pass membrane protein</topology>
    </subcellularLocation>
</comment>
<keyword evidence="7 8" id="KW-0472">Membrane</keyword>
<evidence type="ECO:0000313" key="10">
    <source>
        <dbReference type="Proteomes" id="UP000276985"/>
    </source>
</evidence>
<reference evidence="9 10" key="1">
    <citation type="submission" date="2018-12" db="EMBL/GenBank/DDBJ databases">
        <title>Pseudomonas aeruginosa Diversity Panel.</title>
        <authorList>
            <person name="Snesrud E."/>
            <person name="Mcgann P."/>
        </authorList>
    </citation>
    <scope>NUCLEOTIDE SEQUENCE [LARGE SCALE GENOMIC DNA]</scope>
    <source>
        <strain evidence="9 10">MRSN6241</strain>
    </source>
</reference>
<comment type="caution">
    <text evidence="9">The sequence shown here is derived from an EMBL/GenBank/DDBJ whole genome shotgun (WGS) entry which is preliminary data.</text>
</comment>
<feature type="transmembrane region" description="Helical" evidence="8">
    <location>
        <begin position="138"/>
        <end position="160"/>
    </location>
</feature>
<evidence type="ECO:0000313" key="9">
    <source>
        <dbReference type="EMBL" id="RTS44742.1"/>
    </source>
</evidence>
<evidence type="ECO:0000256" key="1">
    <source>
        <dbReference type="ARBA" id="ARBA00004651"/>
    </source>
</evidence>
<accession>A0ABD7K158</accession>
<dbReference type="GO" id="GO:0005886">
    <property type="term" value="C:plasma membrane"/>
    <property type="evidence" value="ECO:0007669"/>
    <property type="project" value="UniProtKB-SubCell"/>
</dbReference>
<evidence type="ECO:0000256" key="7">
    <source>
        <dbReference type="ARBA" id="ARBA00023136"/>
    </source>
</evidence>
<feature type="transmembrane region" description="Helical" evidence="8">
    <location>
        <begin position="181"/>
        <end position="207"/>
    </location>
</feature>
<proteinExistence type="inferred from homology"/>
<keyword evidence="6 8" id="KW-1133">Transmembrane helix</keyword>
<keyword evidence="3" id="KW-1003">Cell membrane</keyword>
<dbReference type="EMBL" id="RXTL01000022">
    <property type="protein sequence ID" value="RTS44742.1"/>
    <property type="molecule type" value="Genomic_DNA"/>
</dbReference>
<evidence type="ECO:0000256" key="5">
    <source>
        <dbReference type="ARBA" id="ARBA00022833"/>
    </source>
</evidence>
<keyword evidence="4 8" id="KW-0812">Transmembrane</keyword>
<feature type="transmembrane region" description="Helical" evidence="8">
    <location>
        <begin position="213"/>
        <end position="235"/>
    </location>
</feature>
<feature type="transmembrane region" description="Helical" evidence="8">
    <location>
        <begin position="105"/>
        <end position="126"/>
    </location>
</feature>
<evidence type="ECO:0000256" key="3">
    <source>
        <dbReference type="ARBA" id="ARBA00022475"/>
    </source>
</evidence>
<comment type="similarity">
    <text evidence="2">Belongs to the ZIP transporter (TC 2.A.5) family.</text>
</comment>
<gene>
    <name evidence="9" type="ORF">DY940_17950</name>
</gene>
<evidence type="ECO:0000256" key="8">
    <source>
        <dbReference type="SAM" id="Phobius"/>
    </source>
</evidence>
<feature type="transmembrane region" description="Helical" evidence="8">
    <location>
        <begin position="72"/>
        <end position="93"/>
    </location>
</feature>
<evidence type="ECO:0000256" key="2">
    <source>
        <dbReference type="ARBA" id="ARBA00006939"/>
    </source>
</evidence>
<protein>
    <submittedName>
        <fullName evidence="9">ZIP family metal transporter</fullName>
    </submittedName>
</protein>
<feature type="transmembrane region" description="Helical" evidence="8">
    <location>
        <begin position="303"/>
        <end position="321"/>
    </location>
</feature>
<feature type="transmembrane region" description="Helical" evidence="8">
    <location>
        <begin position="242"/>
        <end position="264"/>
    </location>
</feature>
<dbReference type="InterPro" id="IPR003689">
    <property type="entry name" value="ZIP"/>
</dbReference>
<dbReference type="Pfam" id="PF02535">
    <property type="entry name" value="Zip"/>
    <property type="match status" value="1"/>
</dbReference>